<proteinExistence type="predicted"/>
<reference evidence="2 3" key="1">
    <citation type="journal article" date="2006" name="Science">
        <title>The genome of black cottonwood, Populus trichocarpa (Torr. &amp; Gray).</title>
        <authorList>
            <person name="Tuskan G.A."/>
            <person name="Difazio S."/>
            <person name="Jansson S."/>
            <person name="Bohlmann J."/>
            <person name="Grigoriev I."/>
            <person name="Hellsten U."/>
            <person name="Putnam N."/>
            <person name="Ralph S."/>
            <person name="Rombauts S."/>
            <person name="Salamov A."/>
            <person name="Schein J."/>
            <person name="Sterck L."/>
            <person name="Aerts A."/>
            <person name="Bhalerao R.R."/>
            <person name="Bhalerao R.P."/>
            <person name="Blaudez D."/>
            <person name="Boerjan W."/>
            <person name="Brun A."/>
            <person name="Brunner A."/>
            <person name="Busov V."/>
            <person name="Campbell M."/>
            <person name="Carlson J."/>
            <person name="Chalot M."/>
            <person name="Chapman J."/>
            <person name="Chen G.L."/>
            <person name="Cooper D."/>
            <person name="Coutinho P.M."/>
            <person name="Couturier J."/>
            <person name="Covert S."/>
            <person name="Cronk Q."/>
            <person name="Cunningham R."/>
            <person name="Davis J."/>
            <person name="Degroeve S."/>
            <person name="Dejardin A."/>
            <person name="Depamphilis C."/>
            <person name="Detter J."/>
            <person name="Dirks B."/>
            <person name="Dubchak I."/>
            <person name="Duplessis S."/>
            <person name="Ehlting J."/>
            <person name="Ellis B."/>
            <person name="Gendler K."/>
            <person name="Goodstein D."/>
            <person name="Gribskov M."/>
            <person name="Grimwood J."/>
            <person name="Groover A."/>
            <person name="Gunter L."/>
            <person name="Hamberger B."/>
            <person name="Heinze B."/>
            <person name="Helariutta Y."/>
            <person name="Henrissat B."/>
            <person name="Holligan D."/>
            <person name="Holt R."/>
            <person name="Huang W."/>
            <person name="Islam-Faridi N."/>
            <person name="Jones S."/>
            <person name="Jones-Rhoades M."/>
            <person name="Jorgensen R."/>
            <person name="Joshi C."/>
            <person name="Kangasjarvi J."/>
            <person name="Karlsson J."/>
            <person name="Kelleher C."/>
            <person name="Kirkpatrick R."/>
            <person name="Kirst M."/>
            <person name="Kohler A."/>
            <person name="Kalluri U."/>
            <person name="Larimer F."/>
            <person name="Leebens-Mack J."/>
            <person name="Leple J.C."/>
            <person name="Locascio P."/>
            <person name="Lou Y."/>
            <person name="Lucas S."/>
            <person name="Martin F."/>
            <person name="Montanini B."/>
            <person name="Napoli C."/>
            <person name="Nelson D.R."/>
            <person name="Nelson C."/>
            <person name="Nieminen K."/>
            <person name="Nilsson O."/>
            <person name="Pereda V."/>
            <person name="Peter G."/>
            <person name="Philippe R."/>
            <person name="Pilate G."/>
            <person name="Poliakov A."/>
            <person name="Razumovskaya J."/>
            <person name="Richardson P."/>
            <person name="Rinaldi C."/>
            <person name="Ritland K."/>
            <person name="Rouze P."/>
            <person name="Ryaboy D."/>
            <person name="Schmutz J."/>
            <person name="Schrader J."/>
            <person name="Segerman B."/>
            <person name="Shin H."/>
            <person name="Siddiqui A."/>
            <person name="Sterky F."/>
            <person name="Terry A."/>
            <person name="Tsai C.J."/>
            <person name="Uberbacher E."/>
            <person name="Unneberg P."/>
            <person name="Vahala J."/>
            <person name="Wall K."/>
            <person name="Wessler S."/>
            <person name="Yang G."/>
            <person name="Yin T."/>
            <person name="Douglas C."/>
            <person name="Marra M."/>
            <person name="Sandberg G."/>
            <person name="Van de Peer Y."/>
            <person name="Rokhsar D."/>
        </authorList>
    </citation>
    <scope>NUCLEOTIDE SEQUENCE [LARGE SCALE GENOMIC DNA]</scope>
    <source>
        <strain evidence="3">cv. Nisqually</strain>
    </source>
</reference>
<name>A0A2K2C2R9_POPTR</name>
<protein>
    <submittedName>
        <fullName evidence="2">Uncharacterized protein</fullName>
    </submittedName>
</protein>
<dbReference type="EMBL" id="CM009290">
    <property type="protein sequence ID" value="PNT56310.1"/>
    <property type="molecule type" value="Genomic_DNA"/>
</dbReference>
<evidence type="ECO:0000313" key="3">
    <source>
        <dbReference type="Proteomes" id="UP000006729"/>
    </source>
</evidence>
<feature type="region of interest" description="Disordered" evidence="1">
    <location>
        <begin position="13"/>
        <end position="33"/>
    </location>
</feature>
<dbReference type="InParanoid" id="A0A2K2C2R9"/>
<gene>
    <name evidence="2" type="ORF">POPTR_001G239400</name>
</gene>
<evidence type="ECO:0000256" key="1">
    <source>
        <dbReference type="SAM" id="MobiDB-lite"/>
    </source>
</evidence>
<keyword evidence="3" id="KW-1185">Reference proteome</keyword>
<dbReference type="Proteomes" id="UP000006729">
    <property type="component" value="Chromosome 1"/>
</dbReference>
<accession>A0A2K2C2R9</accession>
<organism evidence="2 3">
    <name type="scientific">Populus trichocarpa</name>
    <name type="common">Western balsam poplar</name>
    <name type="synonym">Populus balsamifera subsp. trichocarpa</name>
    <dbReference type="NCBI Taxonomy" id="3694"/>
    <lineage>
        <taxon>Eukaryota</taxon>
        <taxon>Viridiplantae</taxon>
        <taxon>Streptophyta</taxon>
        <taxon>Embryophyta</taxon>
        <taxon>Tracheophyta</taxon>
        <taxon>Spermatophyta</taxon>
        <taxon>Magnoliopsida</taxon>
        <taxon>eudicotyledons</taxon>
        <taxon>Gunneridae</taxon>
        <taxon>Pentapetalae</taxon>
        <taxon>rosids</taxon>
        <taxon>fabids</taxon>
        <taxon>Malpighiales</taxon>
        <taxon>Salicaceae</taxon>
        <taxon>Saliceae</taxon>
        <taxon>Populus</taxon>
    </lineage>
</organism>
<dbReference type="AlphaFoldDB" id="A0A2K2C2R9"/>
<evidence type="ECO:0000313" key="2">
    <source>
        <dbReference type="EMBL" id="PNT56310.1"/>
    </source>
</evidence>
<sequence>MDVLLYTASVLSNDDEDDQGDAPMRATSSHRTTGQRVEFEFDPIDALGNNTLIDSAFTEHVMPPMYLYLEITEPCKQAALAEKSMYEVDNCLALGCS</sequence>